<proteinExistence type="predicted"/>
<dbReference type="InterPro" id="IPR036390">
    <property type="entry name" value="WH_DNA-bd_sf"/>
</dbReference>
<dbReference type="SUPFAM" id="SSF46785">
    <property type="entry name" value="Winged helix' DNA-binding domain"/>
    <property type="match status" value="1"/>
</dbReference>
<feature type="domain" description="IRF tryptophan pentad repeat" evidence="7">
    <location>
        <begin position="91"/>
        <end position="199"/>
    </location>
</feature>
<evidence type="ECO:0000256" key="5">
    <source>
        <dbReference type="ARBA" id="ARBA00023242"/>
    </source>
</evidence>
<feature type="region of interest" description="Disordered" evidence="6">
    <location>
        <begin position="205"/>
        <end position="237"/>
    </location>
</feature>
<dbReference type="PROSITE" id="PS51507">
    <property type="entry name" value="IRF_2"/>
    <property type="match status" value="1"/>
</dbReference>
<dbReference type="Gene3D" id="1.10.10.10">
    <property type="entry name" value="Winged helix-like DNA-binding domain superfamily/Winged helix DNA-binding domain"/>
    <property type="match status" value="1"/>
</dbReference>
<keyword evidence="2" id="KW-0805">Transcription regulation</keyword>
<dbReference type="Proteomes" id="UP000700334">
    <property type="component" value="Unassembled WGS sequence"/>
</dbReference>
<keyword evidence="5" id="KW-0539">Nucleus</keyword>
<dbReference type="PANTHER" id="PTHR11949">
    <property type="entry name" value="INTERFERON REGULATORY FACTOR"/>
    <property type="match status" value="1"/>
</dbReference>
<sequence length="648" mass="71269">RRVITGTGAGALRLGSDLPSFPFPGPPARAAAAPRWRGRGGGGGAEATANPERGGGVATPGGVACGGVQGEALTWAGRTWAGQVMALHPRRVRLKPWLVAQVDSGLYPGLIWLHRDSKRFQIPWKHATRHSPQQEEENTIFKAWAVETGKYQEGVDDPDPAKWKAQLRCALNKSREFTLMYDGTKEVPMNPVKIYQVCDLPQPQGSVINPGSTGSVPWDEKDNDVDEEDEEDELDQSQHHVPLQDAFPFLNINGSPMAPASVGNCSPEAVWPKTEPLEMEVPQAPTQPFHSSPELWISSLPRLGTKQGDQAPRLLVRLQAQARVGRRQHDGARLLTGRAAEGGRSVLRPFGMPAPGPDSKGTPASLPVPAVTDLEIKFQYRGKEHGHTMTVSNPQGCRLFYGDLGPMPDQEELFGPVSLEQVKFPGPEHIANEKQKLFTSKLLDVMDRGLILEVSGHAIYAIRLCQCKVYWSGPCAPSPVAPNLIERQKKVKLFCLETFLSELIAHQKGQIEKQPPFEIYLCFGEEWPDGKPPERKLILVQVRPWAPVGRPARLLSPRAQCGFGLRAPGSRPQRVVPVVARMIYEMFSGDFTRSFDSGSVRLQISTPDIKDNIVTQLKQLYRILQAQESWPALQPAPSLQLPPALPAQ</sequence>
<dbReference type="InterPro" id="IPR008984">
    <property type="entry name" value="SMAD_FHA_dom_sf"/>
</dbReference>
<dbReference type="GO" id="GO:0005634">
    <property type="term" value="C:nucleus"/>
    <property type="evidence" value="ECO:0007669"/>
    <property type="project" value="UniProtKB-SubCell"/>
</dbReference>
<keyword evidence="4" id="KW-0804">Transcription</keyword>
<evidence type="ECO:0000313" key="9">
    <source>
        <dbReference type="Proteomes" id="UP000700334"/>
    </source>
</evidence>
<feature type="non-terminal residue" evidence="8">
    <location>
        <position position="648"/>
    </location>
</feature>
<evidence type="ECO:0000256" key="4">
    <source>
        <dbReference type="ARBA" id="ARBA00023163"/>
    </source>
</evidence>
<comment type="caution">
    <text evidence="8">The sequence shown here is derived from an EMBL/GenBank/DDBJ whole genome shotgun (WGS) entry which is preliminary data.</text>
</comment>
<evidence type="ECO:0000313" key="8">
    <source>
        <dbReference type="EMBL" id="KAG8504404.1"/>
    </source>
</evidence>
<name>A0A8J5ZE97_GALPY</name>
<dbReference type="SUPFAM" id="SSF49879">
    <property type="entry name" value="SMAD/FHA domain"/>
    <property type="match status" value="2"/>
</dbReference>
<evidence type="ECO:0000256" key="3">
    <source>
        <dbReference type="ARBA" id="ARBA00023125"/>
    </source>
</evidence>
<dbReference type="InterPro" id="IPR001346">
    <property type="entry name" value="Interferon_reg_fact_DNA-bd_dom"/>
</dbReference>
<dbReference type="OrthoDB" id="9856880at2759"/>
<feature type="compositionally biased region" description="Acidic residues" evidence="6">
    <location>
        <begin position="221"/>
        <end position="235"/>
    </location>
</feature>
<dbReference type="Pfam" id="PF00605">
    <property type="entry name" value="IRF"/>
    <property type="match status" value="1"/>
</dbReference>
<dbReference type="GO" id="GO:0000981">
    <property type="term" value="F:DNA-binding transcription factor activity, RNA polymerase II-specific"/>
    <property type="evidence" value="ECO:0007669"/>
    <property type="project" value="TreeGrafter"/>
</dbReference>
<dbReference type="InterPro" id="IPR036388">
    <property type="entry name" value="WH-like_DNA-bd_sf"/>
</dbReference>
<gene>
    <name evidence="8" type="ORF">J0S82_018792</name>
</gene>
<dbReference type="FunFam" id="1.10.10.10:FF:000093">
    <property type="entry name" value="Putative interferon regulatory factor 6"/>
    <property type="match status" value="1"/>
</dbReference>
<comment type="subcellular location">
    <subcellularLocation>
        <location evidence="1">Nucleus</location>
    </subcellularLocation>
</comment>
<dbReference type="Pfam" id="PF10401">
    <property type="entry name" value="IRF-3"/>
    <property type="match status" value="1"/>
</dbReference>
<accession>A0A8J5ZE97</accession>
<evidence type="ECO:0000256" key="2">
    <source>
        <dbReference type="ARBA" id="ARBA00023015"/>
    </source>
</evidence>
<dbReference type="InterPro" id="IPR019817">
    <property type="entry name" value="Interferon_reg_fac_CS"/>
</dbReference>
<dbReference type="GO" id="GO:0000978">
    <property type="term" value="F:RNA polymerase II cis-regulatory region sequence-specific DNA binding"/>
    <property type="evidence" value="ECO:0007669"/>
    <property type="project" value="TreeGrafter"/>
</dbReference>
<dbReference type="PANTHER" id="PTHR11949:SF9">
    <property type="entry name" value="INTERFERON REGULATORY FACTOR 6"/>
    <property type="match status" value="1"/>
</dbReference>
<dbReference type="EMBL" id="JAGFMF010012293">
    <property type="protein sequence ID" value="KAG8504404.1"/>
    <property type="molecule type" value="Genomic_DNA"/>
</dbReference>
<dbReference type="AlphaFoldDB" id="A0A8J5ZE97"/>
<feature type="region of interest" description="Disordered" evidence="6">
    <location>
        <begin position="15"/>
        <end position="56"/>
    </location>
</feature>
<dbReference type="SMART" id="SM00348">
    <property type="entry name" value="IRF"/>
    <property type="match status" value="1"/>
</dbReference>
<reference evidence="8" key="1">
    <citation type="journal article" date="2021" name="Evol. Appl.">
        <title>The genome of the Pyrenean desman and the effects of bottlenecks and inbreeding on the genomic landscape of an endangered species.</title>
        <authorList>
            <person name="Escoda L."/>
            <person name="Castresana J."/>
        </authorList>
    </citation>
    <scope>NUCLEOTIDE SEQUENCE</scope>
    <source>
        <strain evidence="8">IBE-C5619</strain>
    </source>
</reference>
<dbReference type="InterPro" id="IPR019471">
    <property type="entry name" value="Interferon_reg_factor-3"/>
</dbReference>
<evidence type="ECO:0000256" key="6">
    <source>
        <dbReference type="SAM" id="MobiDB-lite"/>
    </source>
</evidence>
<keyword evidence="3" id="KW-0238">DNA-binding</keyword>
<dbReference type="InterPro" id="IPR017855">
    <property type="entry name" value="SMAD-like_dom_sf"/>
</dbReference>
<organism evidence="8 9">
    <name type="scientific">Galemys pyrenaicus</name>
    <name type="common">Iberian desman</name>
    <name type="synonym">Pyrenean desman</name>
    <dbReference type="NCBI Taxonomy" id="202257"/>
    <lineage>
        <taxon>Eukaryota</taxon>
        <taxon>Metazoa</taxon>
        <taxon>Chordata</taxon>
        <taxon>Craniata</taxon>
        <taxon>Vertebrata</taxon>
        <taxon>Euteleostomi</taxon>
        <taxon>Mammalia</taxon>
        <taxon>Eutheria</taxon>
        <taxon>Laurasiatheria</taxon>
        <taxon>Eulipotyphla</taxon>
        <taxon>Talpidae</taxon>
        <taxon>Galemys</taxon>
    </lineage>
</organism>
<evidence type="ECO:0000256" key="1">
    <source>
        <dbReference type="ARBA" id="ARBA00004123"/>
    </source>
</evidence>
<evidence type="ECO:0000259" key="7">
    <source>
        <dbReference type="PROSITE" id="PS51507"/>
    </source>
</evidence>
<feature type="compositionally biased region" description="Polar residues" evidence="6">
    <location>
        <begin position="205"/>
        <end position="215"/>
    </location>
</feature>
<dbReference type="PRINTS" id="PR00267">
    <property type="entry name" value="INTFRNREGFCT"/>
</dbReference>
<protein>
    <submittedName>
        <fullName evidence="8">Interferon regulatory factor 6</fullName>
    </submittedName>
</protein>
<dbReference type="GO" id="GO:0002376">
    <property type="term" value="P:immune system process"/>
    <property type="evidence" value="ECO:0007669"/>
    <property type="project" value="TreeGrafter"/>
</dbReference>
<dbReference type="GO" id="GO:0045893">
    <property type="term" value="P:positive regulation of DNA-templated transcription"/>
    <property type="evidence" value="ECO:0007669"/>
    <property type="project" value="UniProtKB-ARBA"/>
</dbReference>
<dbReference type="CDD" id="cd00103">
    <property type="entry name" value="IRF"/>
    <property type="match status" value="1"/>
</dbReference>
<dbReference type="SMART" id="SM01243">
    <property type="entry name" value="IRF-3"/>
    <property type="match status" value="1"/>
</dbReference>
<dbReference type="PROSITE" id="PS00601">
    <property type="entry name" value="IRF_1"/>
    <property type="match status" value="1"/>
</dbReference>
<dbReference type="Gene3D" id="2.60.200.10">
    <property type="match status" value="2"/>
</dbReference>
<keyword evidence="9" id="KW-1185">Reference proteome</keyword>